<protein>
    <recommendedName>
        <fullName evidence="7">Probable purine permease</fullName>
    </recommendedName>
</protein>
<dbReference type="PANTHER" id="PTHR31376:SF105">
    <property type="entry name" value="PURINE PERMEASE-RELATED"/>
    <property type="match status" value="1"/>
</dbReference>
<accession>A0A835RWG0</accession>
<dbReference type="Proteomes" id="UP000636800">
    <property type="component" value="Chromosome 1"/>
</dbReference>
<name>A0A835RWG0_VANPL</name>
<gene>
    <name evidence="8" type="ORF">HPP92_004272</name>
</gene>
<keyword evidence="5 7" id="KW-1133">Transmembrane helix</keyword>
<feature type="transmembrane region" description="Helical" evidence="7">
    <location>
        <begin position="37"/>
        <end position="57"/>
    </location>
</feature>
<dbReference type="AlphaFoldDB" id="A0A835RWG0"/>
<dbReference type="InterPro" id="IPR030182">
    <property type="entry name" value="PUP_plant"/>
</dbReference>
<dbReference type="OrthoDB" id="1862401at2759"/>
<sequence>MEIDIPDQGAKEGNHRRLETLLPPAPTPEVSRNLKRLFIAINCLILCVGNAGGPLLLRVYFLHGGHRQWFSAWLETAGWPVLFLPLSLSYLYRRRSDPSAVAVHLTPRLFLASGAIGLLTGLDDFLYAYGLDFLPVSTSAVLIATQLAFTALFAYFIVRQRFTAFSINAVALLTVGAAVLALRSSSDRPKGVSSAGYWKGFVLTLGAAALYGLVLPLVELTYAKAGRAITYTVVMEMQLVIGFFATVLCTVGMVVNNDFQAIPREAEKYGLGETKYYVVVICAAILWQCFFLGAVGVISCVNTLLAGVLIAVFIPVVEFLAAIFLHEKFTGEKGVALLLCLWGLASYSYGEYREGKEAAEQATVTV</sequence>
<feature type="transmembrane region" description="Helical" evidence="7">
    <location>
        <begin position="197"/>
        <end position="218"/>
    </location>
</feature>
<feature type="transmembrane region" description="Helical" evidence="7">
    <location>
        <begin position="276"/>
        <end position="297"/>
    </location>
</feature>
<dbReference type="GO" id="GO:0016020">
    <property type="term" value="C:membrane"/>
    <property type="evidence" value="ECO:0007669"/>
    <property type="project" value="UniProtKB-SubCell"/>
</dbReference>
<dbReference type="Pfam" id="PF16913">
    <property type="entry name" value="PUNUT"/>
    <property type="match status" value="1"/>
</dbReference>
<evidence type="ECO:0000256" key="3">
    <source>
        <dbReference type="ARBA" id="ARBA00022448"/>
    </source>
</evidence>
<feature type="transmembrane region" description="Helical" evidence="7">
    <location>
        <begin position="239"/>
        <end position="256"/>
    </location>
</feature>
<comment type="caution">
    <text evidence="7">Lacks conserved residue(s) required for the propagation of feature annotation.</text>
</comment>
<feature type="transmembrane region" description="Helical" evidence="7">
    <location>
        <begin position="165"/>
        <end position="185"/>
    </location>
</feature>
<keyword evidence="6 7" id="KW-0472">Membrane</keyword>
<evidence type="ECO:0000256" key="4">
    <source>
        <dbReference type="ARBA" id="ARBA00022692"/>
    </source>
</evidence>
<feature type="transmembrane region" description="Helical" evidence="7">
    <location>
        <begin position="136"/>
        <end position="158"/>
    </location>
</feature>
<dbReference type="InterPro" id="IPR037185">
    <property type="entry name" value="EmrE-like"/>
</dbReference>
<evidence type="ECO:0000256" key="1">
    <source>
        <dbReference type="ARBA" id="ARBA00004141"/>
    </source>
</evidence>
<keyword evidence="4 7" id="KW-0812">Transmembrane</keyword>
<keyword evidence="3 7" id="KW-0813">Transport</keyword>
<dbReference type="SUPFAM" id="SSF103481">
    <property type="entry name" value="Multidrug resistance efflux transporter EmrE"/>
    <property type="match status" value="1"/>
</dbReference>
<dbReference type="GO" id="GO:0005345">
    <property type="term" value="F:purine nucleobase transmembrane transporter activity"/>
    <property type="evidence" value="ECO:0007669"/>
    <property type="project" value="UniProtKB-UniRule"/>
</dbReference>
<feature type="transmembrane region" description="Helical" evidence="7">
    <location>
        <begin position="109"/>
        <end position="130"/>
    </location>
</feature>
<reference evidence="8 9" key="1">
    <citation type="journal article" date="2020" name="Nat. Food">
        <title>A phased Vanilla planifolia genome enables genetic improvement of flavour and production.</title>
        <authorList>
            <person name="Hasing T."/>
            <person name="Tang H."/>
            <person name="Brym M."/>
            <person name="Khazi F."/>
            <person name="Huang T."/>
            <person name="Chambers A.H."/>
        </authorList>
    </citation>
    <scope>NUCLEOTIDE SEQUENCE [LARGE SCALE GENOMIC DNA]</scope>
    <source>
        <tissue evidence="8">Leaf</tissue>
    </source>
</reference>
<organism evidence="8 9">
    <name type="scientific">Vanilla planifolia</name>
    <name type="common">Vanilla</name>
    <dbReference type="NCBI Taxonomy" id="51239"/>
    <lineage>
        <taxon>Eukaryota</taxon>
        <taxon>Viridiplantae</taxon>
        <taxon>Streptophyta</taxon>
        <taxon>Embryophyta</taxon>
        <taxon>Tracheophyta</taxon>
        <taxon>Spermatophyta</taxon>
        <taxon>Magnoliopsida</taxon>
        <taxon>Liliopsida</taxon>
        <taxon>Asparagales</taxon>
        <taxon>Orchidaceae</taxon>
        <taxon>Vanilloideae</taxon>
        <taxon>Vanilleae</taxon>
        <taxon>Vanilla</taxon>
    </lineage>
</organism>
<comment type="subcellular location">
    <subcellularLocation>
        <location evidence="1 7">Membrane</location>
        <topology evidence="1 7">Multi-pass membrane protein</topology>
    </subcellularLocation>
</comment>
<evidence type="ECO:0000256" key="7">
    <source>
        <dbReference type="RuleBase" id="RU368015"/>
    </source>
</evidence>
<dbReference type="EMBL" id="JADCNL010000001">
    <property type="protein sequence ID" value="KAG0499581.1"/>
    <property type="molecule type" value="Genomic_DNA"/>
</dbReference>
<feature type="transmembrane region" description="Helical" evidence="7">
    <location>
        <begin position="69"/>
        <end position="88"/>
    </location>
</feature>
<keyword evidence="9" id="KW-1185">Reference proteome</keyword>
<evidence type="ECO:0000256" key="6">
    <source>
        <dbReference type="ARBA" id="ARBA00023136"/>
    </source>
</evidence>
<evidence type="ECO:0000313" key="9">
    <source>
        <dbReference type="Proteomes" id="UP000636800"/>
    </source>
</evidence>
<comment type="caution">
    <text evidence="8">The sequence shown here is derived from an EMBL/GenBank/DDBJ whole genome shotgun (WGS) entry which is preliminary data.</text>
</comment>
<feature type="transmembrane region" description="Helical" evidence="7">
    <location>
        <begin position="304"/>
        <end position="325"/>
    </location>
</feature>
<evidence type="ECO:0000313" key="8">
    <source>
        <dbReference type="EMBL" id="KAG0499581.1"/>
    </source>
</evidence>
<dbReference type="GO" id="GO:0015211">
    <property type="term" value="F:purine nucleoside transmembrane transporter activity"/>
    <property type="evidence" value="ECO:0007669"/>
    <property type="project" value="UniProtKB-UniRule"/>
</dbReference>
<comment type="similarity">
    <text evidence="2 7">Belongs to the purine permeases (TC 2.A.7.14) family.</text>
</comment>
<dbReference type="PANTHER" id="PTHR31376">
    <property type="entry name" value="OS09G0467300 PROTEIN-RELATED"/>
    <property type="match status" value="1"/>
</dbReference>
<evidence type="ECO:0000256" key="2">
    <source>
        <dbReference type="ARBA" id="ARBA00006213"/>
    </source>
</evidence>
<proteinExistence type="inferred from homology"/>
<evidence type="ECO:0000256" key="5">
    <source>
        <dbReference type="ARBA" id="ARBA00022989"/>
    </source>
</evidence>